<evidence type="ECO:0000256" key="1">
    <source>
        <dbReference type="SAM" id="SignalP"/>
    </source>
</evidence>
<name>A0A7X0EC45_9PROT</name>
<feature type="signal peptide" evidence="1">
    <location>
        <begin position="1"/>
        <end position="25"/>
    </location>
</feature>
<sequence length="193" mass="20157">MSVNALRFIRLGVAIALVASLAGCASGPRVGAMTAPLDPQHIVQTASPLHAAVQVGDVTGGDKNNREWGSSVDNAAFKQSLEQSLALQAVIAPGNSAKYVISANLIALDVPWAGFDATVTSKVHYQMTRLDDKSVALDKTVETPYTANFSDALLGVERARIAKEGAVRENIKAFIAVLAETFQGGASQVGATH</sequence>
<organism evidence="2 3">
    <name type="scientific">Nitrospirillum iridis</name>
    <dbReference type="NCBI Taxonomy" id="765888"/>
    <lineage>
        <taxon>Bacteria</taxon>
        <taxon>Pseudomonadati</taxon>
        <taxon>Pseudomonadota</taxon>
        <taxon>Alphaproteobacteria</taxon>
        <taxon>Rhodospirillales</taxon>
        <taxon>Azospirillaceae</taxon>
        <taxon>Nitrospirillum</taxon>
    </lineage>
</organism>
<dbReference type="EMBL" id="JACIIZ010000004">
    <property type="protein sequence ID" value="MBB6251337.1"/>
    <property type="molecule type" value="Genomic_DNA"/>
</dbReference>
<dbReference type="AlphaFoldDB" id="A0A7X0EC45"/>
<feature type="chain" id="PRO_5031061155" description="Lipoprotein" evidence="1">
    <location>
        <begin position="26"/>
        <end position="193"/>
    </location>
</feature>
<protein>
    <recommendedName>
        <fullName evidence="4">Lipoprotein</fullName>
    </recommendedName>
</protein>
<gene>
    <name evidence="2" type="ORF">FHS74_001882</name>
</gene>
<keyword evidence="1" id="KW-0732">Signal</keyword>
<evidence type="ECO:0000313" key="2">
    <source>
        <dbReference type="EMBL" id="MBB6251337.1"/>
    </source>
</evidence>
<accession>A0A7X0EC45</accession>
<reference evidence="2 3" key="1">
    <citation type="submission" date="2020-08" db="EMBL/GenBank/DDBJ databases">
        <title>Genomic Encyclopedia of Type Strains, Phase IV (KMG-IV): sequencing the most valuable type-strain genomes for metagenomic binning, comparative biology and taxonomic classification.</title>
        <authorList>
            <person name="Goeker M."/>
        </authorList>
    </citation>
    <scope>NUCLEOTIDE SEQUENCE [LARGE SCALE GENOMIC DNA]</scope>
    <source>
        <strain evidence="2 3">DSM 22198</strain>
    </source>
</reference>
<proteinExistence type="predicted"/>
<evidence type="ECO:0000313" key="3">
    <source>
        <dbReference type="Proteomes" id="UP000539175"/>
    </source>
</evidence>
<dbReference type="Proteomes" id="UP000539175">
    <property type="component" value="Unassembled WGS sequence"/>
</dbReference>
<comment type="caution">
    <text evidence="2">The sequence shown here is derived from an EMBL/GenBank/DDBJ whole genome shotgun (WGS) entry which is preliminary data.</text>
</comment>
<dbReference type="RefSeq" id="WP_184799713.1">
    <property type="nucleotide sequence ID" value="NZ_JACIIZ010000004.1"/>
</dbReference>
<keyword evidence="3" id="KW-1185">Reference proteome</keyword>
<dbReference type="PROSITE" id="PS51257">
    <property type="entry name" value="PROKAR_LIPOPROTEIN"/>
    <property type="match status" value="1"/>
</dbReference>
<evidence type="ECO:0008006" key="4">
    <source>
        <dbReference type="Google" id="ProtNLM"/>
    </source>
</evidence>